<accession>A0A7T5UG66</accession>
<evidence type="ECO:0000313" key="3">
    <source>
        <dbReference type="EMBL" id="QQG35929.1"/>
    </source>
</evidence>
<organism evidence="3 4">
    <name type="scientific">Micavibrio aeruginosavorus</name>
    <dbReference type="NCBI Taxonomy" id="349221"/>
    <lineage>
        <taxon>Bacteria</taxon>
        <taxon>Pseudomonadati</taxon>
        <taxon>Bdellovibrionota</taxon>
        <taxon>Bdellovibrionia</taxon>
        <taxon>Bdellovibrionales</taxon>
        <taxon>Pseudobdellovibrionaceae</taxon>
        <taxon>Micavibrio</taxon>
    </lineage>
</organism>
<sequence length="168" mass="18237">MAVGSVTSGAGATPTTTSTANLSPVQKLIKQQQEEAARYKVGTDDEPYTEQDWYINAKVAQLKGQIYTYSNFPGLDPSGAIMDSLTKEVNDLVGKQQAKLKKANDEAAAKQAELERLEEEKRNAPISADDLLARAKLRAEGKEPEAELSDEVKKLLEKSKGALVDKTV</sequence>
<reference evidence="3 4" key="1">
    <citation type="submission" date="2020-07" db="EMBL/GenBank/DDBJ databases">
        <title>Huge and variable diversity of episymbiotic CPR bacteria and DPANN archaea in groundwater ecosystems.</title>
        <authorList>
            <person name="He C.Y."/>
            <person name="Keren R."/>
            <person name="Whittaker M."/>
            <person name="Farag I.F."/>
            <person name="Doudna J."/>
            <person name="Cate J.H.D."/>
            <person name="Banfield J.F."/>
        </authorList>
    </citation>
    <scope>NUCLEOTIDE SEQUENCE [LARGE SCALE GENOMIC DNA]</scope>
    <source>
        <strain evidence="3">NC_groundwater_70_Ag_B-0.1um_54_66</strain>
    </source>
</reference>
<gene>
    <name evidence="3" type="ORF">HYS17_10570</name>
</gene>
<evidence type="ECO:0000256" key="1">
    <source>
        <dbReference type="SAM" id="Coils"/>
    </source>
</evidence>
<evidence type="ECO:0000256" key="2">
    <source>
        <dbReference type="SAM" id="MobiDB-lite"/>
    </source>
</evidence>
<dbReference type="EMBL" id="CP066681">
    <property type="protein sequence ID" value="QQG35929.1"/>
    <property type="molecule type" value="Genomic_DNA"/>
</dbReference>
<feature type="region of interest" description="Disordered" evidence="2">
    <location>
        <begin position="1"/>
        <end position="25"/>
    </location>
</feature>
<name>A0A7T5UG66_9BACT</name>
<keyword evidence="1" id="KW-0175">Coiled coil</keyword>
<evidence type="ECO:0000313" key="4">
    <source>
        <dbReference type="Proteomes" id="UP000595362"/>
    </source>
</evidence>
<dbReference type="AlphaFoldDB" id="A0A7T5UG66"/>
<feature type="coiled-coil region" evidence="1">
    <location>
        <begin position="93"/>
        <end position="124"/>
    </location>
</feature>
<protein>
    <submittedName>
        <fullName evidence="3">Uncharacterized protein</fullName>
    </submittedName>
</protein>
<feature type="compositionally biased region" description="Low complexity" evidence="2">
    <location>
        <begin position="1"/>
        <end position="20"/>
    </location>
</feature>
<proteinExistence type="predicted"/>
<dbReference type="Proteomes" id="UP000595362">
    <property type="component" value="Chromosome"/>
</dbReference>